<protein>
    <submittedName>
        <fullName evidence="1">Uncharacterized protein</fullName>
    </submittedName>
</protein>
<proteinExistence type="predicted"/>
<feature type="non-terminal residue" evidence="1">
    <location>
        <position position="406"/>
    </location>
</feature>
<dbReference type="Proteomes" id="UP001217089">
    <property type="component" value="Unassembled WGS sequence"/>
</dbReference>
<dbReference type="EMBL" id="JARBDR010000917">
    <property type="protein sequence ID" value="KAJ8303300.1"/>
    <property type="molecule type" value="Genomic_DNA"/>
</dbReference>
<sequence length="406" mass="45957">MADVLKNKTVLSAVDRIYDYFAFSCQKIGKCCNARNPTPFTSAICDLSPIYCSVYGIYEPLGDRFKNLFRTGFLFVSELSTGKLKFEELDYPFKKAFEILDSFIKSKSIHDKCLSKVLKNGDKCTETNVTSALAEHLLSQLAPGQSYTIDNNYKNKPIYCKCGCTAEIKYGNTGIGHEKVWHGHLDILLTSHEGIVNKTAVVTVSDINKNKKPDIEPVTKKHKGGRKSNCSQISMLQKSIHPEFNNHMIPTIVISSTKIRILMYDAENDILLRSNAIDVFLDIPDEPPQLSPECIIILWMVLHYTIFCTGINTENLTIDLNKIKSGFTDSITDCDDIYRFLLKSGVETFPKIFKNKSFLKHVNCQSASNLFVIFRYGTLDVTLCIYTCGRYRLLSELKAKRTPPKR</sequence>
<comment type="caution">
    <text evidence="1">The sequence shown here is derived from an EMBL/GenBank/DDBJ whole genome shotgun (WGS) entry which is preliminary data.</text>
</comment>
<gene>
    <name evidence="1" type="ORF">KUTeg_019696</name>
</gene>
<keyword evidence="2" id="KW-1185">Reference proteome</keyword>
<accession>A0ABQ9EIT1</accession>
<evidence type="ECO:0000313" key="1">
    <source>
        <dbReference type="EMBL" id="KAJ8303300.1"/>
    </source>
</evidence>
<name>A0ABQ9EIT1_TEGGR</name>
<evidence type="ECO:0000313" key="2">
    <source>
        <dbReference type="Proteomes" id="UP001217089"/>
    </source>
</evidence>
<reference evidence="1 2" key="1">
    <citation type="submission" date="2022-12" db="EMBL/GenBank/DDBJ databases">
        <title>Chromosome-level genome of Tegillarca granosa.</title>
        <authorList>
            <person name="Kim J."/>
        </authorList>
    </citation>
    <scope>NUCLEOTIDE SEQUENCE [LARGE SCALE GENOMIC DNA]</scope>
    <source>
        <strain evidence="1">Teg-2019</strain>
        <tissue evidence="1">Adductor muscle</tissue>
    </source>
</reference>
<organism evidence="1 2">
    <name type="scientific">Tegillarca granosa</name>
    <name type="common">Malaysian cockle</name>
    <name type="synonym">Anadara granosa</name>
    <dbReference type="NCBI Taxonomy" id="220873"/>
    <lineage>
        <taxon>Eukaryota</taxon>
        <taxon>Metazoa</taxon>
        <taxon>Spiralia</taxon>
        <taxon>Lophotrochozoa</taxon>
        <taxon>Mollusca</taxon>
        <taxon>Bivalvia</taxon>
        <taxon>Autobranchia</taxon>
        <taxon>Pteriomorphia</taxon>
        <taxon>Arcoida</taxon>
        <taxon>Arcoidea</taxon>
        <taxon>Arcidae</taxon>
        <taxon>Tegillarca</taxon>
    </lineage>
</organism>